<comment type="similarity">
    <text evidence="1">Belongs to the CsgA/CsgB family.</text>
</comment>
<dbReference type="Pfam" id="PF07012">
    <property type="entry name" value="Curlin_rpt"/>
    <property type="match status" value="1"/>
</dbReference>
<evidence type="ECO:0000313" key="6">
    <source>
        <dbReference type="Proteomes" id="UP000254626"/>
    </source>
</evidence>
<accession>A0AAX2LV49</accession>
<dbReference type="EMBL" id="UHIP01000002">
    <property type="protein sequence ID" value="SUQ26931.1"/>
    <property type="molecule type" value="Genomic_DNA"/>
</dbReference>
<gene>
    <name evidence="4" type="primary">csgB</name>
    <name evidence="3" type="ORF">AL536_01120</name>
    <name evidence="4" type="ORF">NCTC11327_03796</name>
</gene>
<dbReference type="Proteomes" id="UP000057088">
    <property type="component" value="Chromosome 1"/>
</dbReference>
<dbReference type="KEGG" id="vfl:AL536_01120"/>
<evidence type="ECO:0000256" key="2">
    <source>
        <dbReference type="ARBA" id="ARBA00022729"/>
    </source>
</evidence>
<reference evidence="3" key="2">
    <citation type="submission" date="2018-01" db="EMBL/GenBank/DDBJ databases">
        <title>FDA dAtabase for Regulatory Grade micrObial Sequences (FDA-ARGOS): Supporting development and validation of Infectious Disease Dx tests.</title>
        <authorList>
            <person name="Hoffmann M."/>
            <person name="Allard M."/>
            <person name="Evans P."/>
            <person name="Brown E."/>
            <person name="Tallon L."/>
            <person name="Sadzewicz L."/>
            <person name="Sengamalay N."/>
            <person name="Ott S."/>
            <person name="Godinez A."/>
            <person name="Nagaraj S."/>
            <person name="Vyas G."/>
            <person name="Aluvathingal J."/>
            <person name="Nadendla S."/>
            <person name="Geyer C."/>
            <person name="Sichtig H."/>
        </authorList>
    </citation>
    <scope>NUCLEOTIDE SEQUENCE</scope>
    <source>
        <strain evidence="3">ATCC 33809</strain>
    </source>
</reference>
<name>A0AAX2LV49_VIBFL</name>
<keyword evidence="5" id="KW-1185">Reference proteome</keyword>
<reference evidence="4 6" key="3">
    <citation type="submission" date="2018-06" db="EMBL/GenBank/DDBJ databases">
        <authorList>
            <consortium name="Pathogen Informatics"/>
            <person name="Doyle S."/>
        </authorList>
    </citation>
    <scope>NUCLEOTIDE SEQUENCE [LARGE SCALE GENOMIC DNA]</scope>
    <source>
        <strain evidence="4 6">NCTC11327</strain>
    </source>
</reference>
<evidence type="ECO:0000313" key="4">
    <source>
        <dbReference type="EMBL" id="SUQ26931.1"/>
    </source>
</evidence>
<proteinExistence type="inferred from homology"/>
<evidence type="ECO:0000256" key="1">
    <source>
        <dbReference type="ARBA" id="ARBA00009766"/>
    </source>
</evidence>
<evidence type="ECO:0000313" key="5">
    <source>
        <dbReference type="Proteomes" id="UP000057088"/>
    </source>
</evidence>
<evidence type="ECO:0000313" key="3">
    <source>
        <dbReference type="EMBL" id="AMF92115.1"/>
    </source>
</evidence>
<dbReference type="AlphaFoldDB" id="A0AAX2LV49"/>
<dbReference type="GeneID" id="29383054"/>
<protein>
    <submittedName>
        <fullName evidence="3 4">Curlin subunit CsgB</fullName>
    </submittedName>
</protein>
<organism evidence="4 6">
    <name type="scientific">Vibrio fluvialis</name>
    <dbReference type="NCBI Taxonomy" id="676"/>
    <lineage>
        <taxon>Bacteria</taxon>
        <taxon>Pseudomonadati</taxon>
        <taxon>Pseudomonadota</taxon>
        <taxon>Gammaproteobacteria</taxon>
        <taxon>Vibrionales</taxon>
        <taxon>Vibrionaceae</taxon>
        <taxon>Vibrio</taxon>
    </lineage>
</organism>
<sequence length="213" mass="22437">MSNRITAYVMKLFMLIALAIVSAGVAWSAQRPGHSGHDLIAIGYGDSSMGGFGNGIGDLSTFNELEDIVTADNYAEVEMENAIGGRVSIQQLSGLTGNKAKVVQQNSRGSEARIWQGGSENIALVTQTGTGNEAFIGQHGYSNNAWINQNGNYNIAAIIQNGSGSSMSINQRSNNNQAYLVDNGGSNYGISQNGNDYVAIIGGSGINVFVTQY</sequence>
<dbReference type="GO" id="GO:0009289">
    <property type="term" value="C:pilus"/>
    <property type="evidence" value="ECO:0007669"/>
    <property type="project" value="InterPro"/>
</dbReference>
<dbReference type="RefSeq" id="WP_061055376.1">
    <property type="nucleotide sequence ID" value="NZ_CABLBX010000004.1"/>
</dbReference>
<dbReference type="GO" id="GO:0007155">
    <property type="term" value="P:cell adhesion"/>
    <property type="evidence" value="ECO:0007669"/>
    <property type="project" value="InterPro"/>
</dbReference>
<dbReference type="Proteomes" id="UP000254626">
    <property type="component" value="Unassembled WGS sequence"/>
</dbReference>
<keyword evidence="2" id="KW-0732">Signal</keyword>
<reference evidence="5" key="1">
    <citation type="submission" date="2015-12" db="EMBL/GenBank/DDBJ databases">
        <title>FDA dAtabase for Regulatory Grade micrObial Sequences (FDA-ARGOS): Supporting development and validation of Infectious Disease Dx tests.</title>
        <authorList>
            <person name="Hoffmann M."/>
            <person name="Allard M."/>
            <person name="Evans P."/>
            <person name="Brown E."/>
            <person name="Tallon L.J."/>
            <person name="Sadzewicz L."/>
            <person name="Sengamalay N."/>
            <person name="Ott S."/>
            <person name="Godinez A."/>
            <person name="Nagaraj S."/>
            <person name="Vyas G."/>
            <person name="Aluvathingal J."/>
            <person name="Nadendla S."/>
            <person name="Geyer C."/>
            <person name="Sichtig H."/>
        </authorList>
    </citation>
    <scope>NUCLEOTIDE SEQUENCE [LARGE SCALE GENOMIC DNA]</scope>
    <source>
        <strain evidence="5">ATCC 33809</strain>
    </source>
</reference>
<dbReference type="InterPro" id="IPR009742">
    <property type="entry name" value="Curlin_rpt"/>
</dbReference>
<dbReference type="EMBL" id="CP014034">
    <property type="protein sequence ID" value="AMF92115.1"/>
    <property type="molecule type" value="Genomic_DNA"/>
</dbReference>